<dbReference type="Pfam" id="PF11288">
    <property type="entry name" value="DUF3089"/>
    <property type="match status" value="1"/>
</dbReference>
<dbReference type="PROSITE" id="PS51257">
    <property type="entry name" value="PROKAR_LIPOPROTEIN"/>
    <property type="match status" value="1"/>
</dbReference>
<feature type="compositionally biased region" description="Low complexity" evidence="1">
    <location>
        <begin position="52"/>
        <end position="68"/>
    </location>
</feature>
<dbReference type="AlphaFoldDB" id="A0A9D2AVX1"/>
<keyword evidence="2" id="KW-0732">Signal</keyword>
<evidence type="ECO:0000313" key="3">
    <source>
        <dbReference type="EMBL" id="HIX51878.1"/>
    </source>
</evidence>
<reference evidence="3" key="2">
    <citation type="submission" date="2021-04" db="EMBL/GenBank/DDBJ databases">
        <authorList>
            <person name="Gilroy R."/>
        </authorList>
    </citation>
    <scope>NUCLEOTIDE SEQUENCE</scope>
    <source>
        <strain evidence="3">ChiGjej4B4-12881</strain>
    </source>
</reference>
<dbReference type="SUPFAM" id="SSF53474">
    <property type="entry name" value="alpha/beta-Hydrolases"/>
    <property type="match status" value="1"/>
</dbReference>
<feature type="region of interest" description="Disordered" evidence="1">
    <location>
        <begin position="27"/>
        <end position="81"/>
    </location>
</feature>
<dbReference type="EMBL" id="DXEU01000062">
    <property type="protein sequence ID" value="HIX51878.1"/>
    <property type="molecule type" value="Genomic_DNA"/>
</dbReference>
<proteinExistence type="predicted"/>
<name>A0A9D2AVX1_9FIRM</name>
<dbReference type="InterPro" id="IPR021440">
    <property type="entry name" value="DUF3089"/>
</dbReference>
<reference evidence="3" key="1">
    <citation type="journal article" date="2021" name="PeerJ">
        <title>Extensive microbial diversity within the chicken gut microbiome revealed by metagenomics and culture.</title>
        <authorList>
            <person name="Gilroy R."/>
            <person name="Ravi A."/>
            <person name="Getino M."/>
            <person name="Pursley I."/>
            <person name="Horton D.L."/>
            <person name="Alikhan N.F."/>
            <person name="Baker D."/>
            <person name="Gharbi K."/>
            <person name="Hall N."/>
            <person name="Watson M."/>
            <person name="Adriaenssens E.M."/>
            <person name="Foster-Nyarko E."/>
            <person name="Jarju S."/>
            <person name="Secka A."/>
            <person name="Antonio M."/>
            <person name="Oren A."/>
            <person name="Chaudhuri R.R."/>
            <person name="La Ragione R."/>
            <person name="Hildebrand F."/>
            <person name="Pallen M.J."/>
        </authorList>
    </citation>
    <scope>NUCLEOTIDE SEQUENCE</scope>
    <source>
        <strain evidence="3">ChiGjej4B4-12881</strain>
    </source>
</reference>
<evidence type="ECO:0000256" key="2">
    <source>
        <dbReference type="SAM" id="SignalP"/>
    </source>
</evidence>
<organism evidence="3 4">
    <name type="scientific">Candidatus Lachnoclostridium stercoripullorum</name>
    <dbReference type="NCBI Taxonomy" id="2838635"/>
    <lineage>
        <taxon>Bacteria</taxon>
        <taxon>Bacillati</taxon>
        <taxon>Bacillota</taxon>
        <taxon>Clostridia</taxon>
        <taxon>Lachnospirales</taxon>
        <taxon>Lachnospiraceae</taxon>
    </lineage>
</organism>
<feature type="signal peptide" evidence="2">
    <location>
        <begin position="1"/>
        <end position="30"/>
    </location>
</feature>
<accession>A0A9D2AVX1</accession>
<evidence type="ECO:0000256" key="1">
    <source>
        <dbReference type="SAM" id="MobiDB-lite"/>
    </source>
</evidence>
<comment type="caution">
    <text evidence="3">The sequence shown here is derived from an EMBL/GenBank/DDBJ whole genome shotgun (WGS) entry which is preliminary data.</text>
</comment>
<protein>
    <submittedName>
        <fullName evidence="3">DUF3089 domain-containing protein</fullName>
    </submittedName>
</protein>
<dbReference type="InterPro" id="IPR029058">
    <property type="entry name" value="AB_hydrolase_fold"/>
</dbReference>
<dbReference type="Proteomes" id="UP000886780">
    <property type="component" value="Unassembled WGS sequence"/>
</dbReference>
<feature type="chain" id="PRO_5038854611" evidence="2">
    <location>
        <begin position="31"/>
        <end position="377"/>
    </location>
</feature>
<evidence type="ECO:0000313" key="4">
    <source>
        <dbReference type="Proteomes" id="UP000886780"/>
    </source>
</evidence>
<sequence length="377" mass="41157">MKKSCLRPWSRLALAALAPALLLASGCSQGESDAPAEETSIETDATAPEGGEAPADVTPADEAAPADEAPADREDASPDYSLPENWAYLETDVTDRSADVFFICPTVYGGSEDASNMSLDDEETKESFLGATNMEKGIYDGDARFFAPYYRQIGLSIYELPEEEREPYLDIALADVEDAFEYYWENINEGQPLILAGFSQGADLCIRLIKDCFDQEMADQLIACYAIGWRVTDEDLADSPFLRMAAEETDTGVVISFNSEAESITDSLTIPAGVKTHAINPLNWKTDGTPADKSLNLGACFTDYSGAVETEIPALTGAYIDETRGALKVPDVSPEDYPAGLSIFTDGIYHLYDYQFFYRNLQENVQARTAAWLSARG</sequence>
<gene>
    <name evidence="3" type="ORF">IAA28_03600</name>
</gene>